<dbReference type="PRINTS" id="PR01259">
    <property type="entry name" value="NACAEXCHNGR"/>
</dbReference>
<evidence type="ECO:0000256" key="2">
    <source>
        <dbReference type="ARBA" id="ARBA00007489"/>
    </source>
</evidence>
<dbReference type="InterPro" id="IPR003644">
    <property type="entry name" value="Calx_beta"/>
</dbReference>
<evidence type="ECO:0000256" key="1">
    <source>
        <dbReference type="ARBA" id="ARBA00004651"/>
    </source>
</evidence>
<evidence type="ECO:0000256" key="13">
    <source>
        <dbReference type="ARBA" id="ARBA00022989"/>
    </source>
</evidence>
<evidence type="ECO:0000256" key="7">
    <source>
        <dbReference type="ARBA" id="ARBA00022692"/>
    </source>
</evidence>
<feature type="transmembrane region" description="Helical" evidence="20">
    <location>
        <begin position="798"/>
        <end position="818"/>
    </location>
</feature>
<dbReference type="InterPro" id="IPR004836">
    <property type="entry name" value="Na_Ca_Ex"/>
</dbReference>
<dbReference type="Pfam" id="PF01699">
    <property type="entry name" value="Na_Ca_ex"/>
    <property type="match status" value="2"/>
</dbReference>
<feature type="transmembrane region" description="Helical" evidence="20">
    <location>
        <begin position="185"/>
        <end position="205"/>
    </location>
</feature>
<feature type="transmembrane region" description="Helical" evidence="20">
    <location>
        <begin position="156"/>
        <end position="179"/>
    </location>
</feature>
<keyword evidence="23" id="KW-1185">Reference proteome</keyword>
<feature type="domain" description="Calx-beta" evidence="21">
    <location>
        <begin position="332"/>
        <end position="431"/>
    </location>
</feature>
<dbReference type="EMBL" id="JAVFWL010000004">
    <property type="protein sequence ID" value="KAK6750948.1"/>
    <property type="molecule type" value="Genomic_DNA"/>
</dbReference>
<accession>A0ABR1DL55</accession>
<keyword evidence="9" id="KW-0732">Signal</keyword>
<gene>
    <name evidence="22" type="primary">Necator_chrIV.g16034</name>
    <name evidence="22" type="ORF">RB195_002738</name>
</gene>
<comment type="catalytic activity">
    <reaction evidence="19">
        <text>Ca(2+)(in) + 3 Na(+)(out) = Ca(2+)(out) + 3 Na(+)(in)</text>
        <dbReference type="Rhea" id="RHEA:69955"/>
        <dbReference type="ChEBI" id="CHEBI:29101"/>
        <dbReference type="ChEBI" id="CHEBI:29108"/>
    </reaction>
</comment>
<feature type="transmembrane region" description="Helical" evidence="20">
    <location>
        <begin position="22"/>
        <end position="47"/>
    </location>
</feature>
<evidence type="ECO:0000256" key="12">
    <source>
        <dbReference type="ARBA" id="ARBA00022860"/>
    </source>
</evidence>
<keyword evidence="15" id="KW-0406">Ion transport</keyword>
<feature type="transmembrane region" description="Helical" evidence="20">
    <location>
        <begin position="758"/>
        <end position="778"/>
    </location>
</feature>
<keyword evidence="6" id="KW-0109">Calcium transport</keyword>
<keyword evidence="13 20" id="KW-1133">Transmembrane helix</keyword>
<evidence type="ECO:0000256" key="10">
    <source>
        <dbReference type="ARBA" id="ARBA00022737"/>
    </source>
</evidence>
<dbReference type="Gene3D" id="2.60.40.2030">
    <property type="match status" value="2"/>
</dbReference>
<evidence type="ECO:0000313" key="23">
    <source>
        <dbReference type="Proteomes" id="UP001303046"/>
    </source>
</evidence>
<proteinExistence type="inferred from homology"/>
<keyword evidence="3" id="KW-0813">Transport</keyword>
<keyword evidence="5" id="KW-1003">Cell membrane</keyword>
<keyword evidence="16 20" id="KW-0472">Membrane</keyword>
<evidence type="ECO:0000256" key="8">
    <source>
        <dbReference type="ARBA" id="ARBA00022723"/>
    </source>
</evidence>
<evidence type="ECO:0000256" key="11">
    <source>
        <dbReference type="ARBA" id="ARBA00022837"/>
    </source>
</evidence>
<reference evidence="22 23" key="1">
    <citation type="submission" date="2023-08" db="EMBL/GenBank/DDBJ databases">
        <title>A Necator americanus chromosomal reference genome.</title>
        <authorList>
            <person name="Ilik V."/>
            <person name="Petrzelkova K.J."/>
            <person name="Pardy F."/>
            <person name="Fuh T."/>
            <person name="Niatou-Singa F.S."/>
            <person name="Gouil Q."/>
            <person name="Baker L."/>
            <person name="Ritchie M.E."/>
            <person name="Jex A.R."/>
            <person name="Gazzola D."/>
            <person name="Li H."/>
            <person name="Toshio Fujiwara R."/>
            <person name="Zhan B."/>
            <person name="Aroian R.V."/>
            <person name="Pafco B."/>
            <person name="Schwarz E.M."/>
        </authorList>
    </citation>
    <scope>NUCLEOTIDE SEQUENCE [LARGE SCALE GENOMIC DNA]</scope>
    <source>
        <strain evidence="22 23">Aroian</strain>
        <tissue evidence="22">Whole animal</tissue>
    </source>
</reference>
<dbReference type="PANTHER" id="PTHR11878">
    <property type="entry name" value="SODIUM/CALCIUM EXCHANGER"/>
    <property type="match status" value="1"/>
</dbReference>
<evidence type="ECO:0000256" key="19">
    <source>
        <dbReference type="ARBA" id="ARBA00033667"/>
    </source>
</evidence>
<evidence type="ECO:0000256" key="5">
    <source>
        <dbReference type="ARBA" id="ARBA00022475"/>
    </source>
</evidence>
<protein>
    <recommendedName>
        <fullName evidence="21">Calx-beta domain-containing protein</fullName>
    </recommendedName>
</protein>
<feature type="transmembrane region" description="Helical" evidence="20">
    <location>
        <begin position="123"/>
        <end position="144"/>
    </location>
</feature>
<feature type="transmembrane region" description="Helical" evidence="20">
    <location>
        <begin position="727"/>
        <end position="746"/>
    </location>
</feature>
<evidence type="ECO:0000256" key="20">
    <source>
        <dbReference type="SAM" id="Phobius"/>
    </source>
</evidence>
<evidence type="ECO:0000256" key="4">
    <source>
        <dbReference type="ARBA" id="ARBA00022449"/>
    </source>
</evidence>
<comment type="subcellular location">
    <subcellularLocation>
        <location evidence="1">Cell membrane</location>
        <topology evidence="1">Multi-pass membrane protein</topology>
    </subcellularLocation>
</comment>
<dbReference type="InterPro" id="IPR051171">
    <property type="entry name" value="CaCA"/>
</dbReference>
<dbReference type="Gene3D" id="1.20.1420.30">
    <property type="entry name" value="NCX, central ion-binding region"/>
    <property type="match status" value="2"/>
</dbReference>
<evidence type="ECO:0000256" key="14">
    <source>
        <dbReference type="ARBA" id="ARBA00023053"/>
    </source>
</evidence>
<keyword evidence="4" id="KW-0050">Antiport</keyword>
<evidence type="ECO:0000256" key="9">
    <source>
        <dbReference type="ARBA" id="ARBA00022729"/>
    </source>
</evidence>
<dbReference type="SMART" id="SM00237">
    <property type="entry name" value="Calx_beta"/>
    <property type="match status" value="2"/>
</dbReference>
<dbReference type="InterPro" id="IPR044880">
    <property type="entry name" value="NCX_ion-bd_dom_sf"/>
</dbReference>
<sequence length="906" mass="100380">MSNYTCRDGLILPALAVSPRNAVLYLIGLLYSFLGISIAADVFMCSIERITSTTRKVRKKQDKGILIAGNLSEEEEYEEVKVWNPTVANLTLMALGSSAPEILLSIIEIVGNGFRSGELGPGTIVGSAAFNLFCISAICVLAVASPNGKRIQMFKVFVVTAFFGTFAYIWLLVILSFISPDVVEVWEAAVTLAFFVVLVVISYCVDVKIWKSDKADLENELEMADQKKPAENLDVNLKRYASKLSIQPDGARITGELPRPSLDMIRSLSRDVGRTYPALSVEDQAKILAYRLNKNTPHDRLYHRIRAARLLCSGLKKTDVEREVEDKLVKYAGVTTTDGRRKPRVEFSARVYAVEPTDKKVTLTIVRHGPCPNDITLNYCTQSGVAKKHLHFLPKSETIKMAANERTREVTVDLVDNADWRSNHVFYVNLKIQDQPEDDKTKLGTCDVARVRYPDDTASLMGEPAIEFVHSNYVAKENCRLARVFVTRRGKKHRGDTVVHYETTDVTAQAGHDYTSVKDGRLKFVGQEYEKYIDIEIIDDKQDEKDETFNVELTSVEDDEVTLGGKRRTVVTIVSDDNALMNIVNVHKLTGHYMSKLSLYKSSWMDQIREAVSVNAGDIASATLCDCILHGIAFPWKFMFSFVPPPTFFGGWLCFFVGLALIGLLTAVVGDLASIFGCMVGLKDAVTAITLVALGTSLPDTFASKIAAENDDTADNAVGNVTGSNSVNVFLGLGLPWLIASIYWASKGETFSVPAADLGFSVTVFMCCSVVFLAVLLLRRTSAVFGQAELGGPFGPKFASGVFFVLLWLVYVGIYFLWEAYHEADDVGVSVDKYRGVDYEYKRSHLLKISFRCVTLTFETRAGVAQLVRCWTGKTRSMVRDCLGTSQAFHPFRIDKSPRCTGLLTP</sequence>
<keyword evidence="17" id="KW-0325">Glycoprotein</keyword>
<feature type="domain" description="Calx-beta" evidence="21">
    <location>
        <begin position="448"/>
        <end position="554"/>
    </location>
</feature>
<evidence type="ECO:0000259" key="21">
    <source>
        <dbReference type="SMART" id="SM00237"/>
    </source>
</evidence>
<feature type="transmembrane region" description="Helical" evidence="20">
    <location>
        <begin position="647"/>
        <end position="669"/>
    </location>
</feature>
<evidence type="ECO:0000256" key="16">
    <source>
        <dbReference type="ARBA" id="ARBA00023136"/>
    </source>
</evidence>
<evidence type="ECO:0000256" key="18">
    <source>
        <dbReference type="ARBA" id="ARBA00023201"/>
    </source>
</evidence>
<comment type="caution">
    <text evidence="22">The sequence shown here is derived from an EMBL/GenBank/DDBJ whole genome shotgun (WGS) entry which is preliminary data.</text>
</comment>
<evidence type="ECO:0000256" key="6">
    <source>
        <dbReference type="ARBA" id="ARBA00022568"/>
    </source>
</evidence>
<dbReference type="SUPFAM" id="SSF141072">
    <property type="entry name" value="CalX-like"/>
    <property type="match status" value="2"/>
</dbReference>
<evidence type="ECO:0000313" key="22">
    <source>
        <dbReference type="EMBL" id="KAK6750948.1"/>
    </source>
</evidence>
<dbReference type="InterPro" id="IPR004837">
    <property type="entry name" value="NaCa_Exmemb"/>
</dbReference>
<evidence type="ECO:0000256" key="3">
    <source>
        <dbReference type="ARBA" id="ARBA00022448"/>
    </source>
</evidence>
<organism evidence="22 23">
    <name type="scientific">Necator americanus</name>
    <name type="common">Human hookworm</name>
    <dbReference type="NCBI Taxonomy" id="51031"/>
    <lineage>
        <taxon>Eukaryota</taxon>
        <taxon>Metazoa</taxon>
        <taxon>Ecdysozoa</taxon>
        <taxon>Nematoda</taxon>
        <taxon>Chromadorea</taxon>
        <taxon>Rhabditida</taxon>
        <taxon>Rhabditina</taxon>
        <taxon>Rhabditomorpha</taxon>
        <taxon>Strongyloidea</taxon>
        <taxon>Ancylostomatidae</taxon>
        <taxon>Bunostominae</taxon>
        <taxon>Necator</taxon>
    </lineage>
</organism>
<keyword evidence="11" id="KW-0106">Calcium</keyword>
<keyword evidence="10" id="KW-0677">Repeat</keyword>
<dbReference type="PANTHER" id="PTHR11878:SF76">
    <property type="entry name" value="CALX-BETA DOMAIN-CONTAINING PROTEIN"/>
    <property type="match status" value="1"/>
</dbReference>
<name>A0ABR1DL55_NECAM</name>
<dbReference type="Pfam" id="PF03160">
    <property type="entry name" value="Calx-beta"/>
    <property type="match status" value="2"/>
</dbReference>
<dbReference type="Proteomes" id="UP001303046">
    <property type="component" value="Unassembled WGS sequence"/>
</dbReference>
<evidence type="ECO:0000256" key="15">
    <source>
        <dbReference type="ARBA" id="ARBA00023065"/>
    </source>
</evidence>
<keyword evidence="7 20" id="KW-0812">Transmembrane</keyword>
<keyword evidence="14" id="KW-0915">Sodium</keyword>
<dbReference type="InterPro" id="IPR038081">
    <property type="entry name" value="CalX-like_sf"/>
</dbReference>
<keyword evidence="8" id="KW-0479">Metal-binding</keyword>
<keyword evidence="12" id="KW-0112">Calmodulin-binding</keyword>
<evidence type="ECO:0000256" key="17">
    <source>
        <dbReference type="ARBA" id="ARBA00023180"/>
    </source>
</evidence>
<comment type="similarity">
    <text evidence="2">Belongs to the Ca(2+):cation antiporter (CaCA) (TC 2.A.19) family. SLC8 subfamily.</text>
</comment>
<keyword evidence="18" id="KW-0739">Sodium transport</keyword>